<sequence length="34" mass="4236">MAEIWNSKERRRPTLKEIITYLNKQLNKHKRKIV</sequence>
<evidence type="ECO:0000313" key="2">
    <source>
        <dbReference type="Proteomes" id="UP001163603"/>
    </source>
</evidence>
<evidence type="ECO:0000313" key="1">
    <source>
        <dbReference type="EMBL" id="KAJ0009822.1"/>
    </source>
</evidence>
<dbReference type="Proteomes" id="UP001163603">
    <property type="component" value="Chromosome 14"/>
</dbReference>
<gene>
    <name evidence="1" type="ORF">Pint_34062</name>
</gene>
<accession>A0ACC0X4S9</accession>
<name>A0ACC0X4S9_9ROSI</name>
<reference evidence="2" key="1">
    <citation type="journal article" date="2023" name="G3 (Bethesda)">
        <title>Genome assembly and association tests identify interacting loci associated with vigor, precocity, and sex in interspecific pistachio rootstocks.</title>
        <authorList>
            <person name="Palmer W."/>
            <person name="Jacygrad E."/>
            <person name="Sagayaradj S."/>
            <person name="Cavanaugh K."/>
            <person name="Han R."/>
            <person name="Bertier L."/>
            <person name="Beede B."/>
            <person name="Kafkas S."/>
            <person name="Golino D."/>
            <person name="Preece J."/>
            <person name="Michelmore R."/>
        </authorList>
    </citation>
    <scope>NUCLEOTIDE SEQUENCE [LARGE SCALE GENOMIC DNA]</scope>
</reference>
<keyword evidence="2" id="KW-1185">Reference proteome</keyword>
<comment type="caution">
    <text evidence="1">The sequence shown here is derived from an EMBL/GenBank/DDBJ whole genome shotgun (WGS) entry which is preliminary data.</text>
</comment>
<dbReference type="EMBL" id="CM047749">
    <property type="protein sequence ID" value="KAJ0009822.1"/>
    <property type="molecule type" value="Genomic_DNA"/>
</dbReference>
<organism evidence="1 2">
    <name type="scientific">Pistacia integerrima</name>
    <dbReference type="NCBI Taxonomy" id="434235"/>
    <lineage>
        <taxon>Eukaryota</taxon>
        <taxon>Viridiplantae</taxon>
        <taxon>Streptophyta</taxon>
        <taxon>Embryophyta</taxon>
        <taxon>Tracheophyta</taxon>
        <taxon>Spermatophyta</taxon>
        <taxon>Magnoliopsida</taxon>
        <taxon>eudicotyledons</taxon>
        <taxon>Gunneridae</taxon>
        <taxon>Pentapetalae</taxon>
        <taxon>rosids</taxon>
        <taxon>malvids</taxon>
        <taxon>Sapindales</taxon>
        <taxon>Anacardiaceae</taxon>
        <taxon>Pistacia</taxon>
    </lineage>
</organism>
<proteinExistence type="predicted"/>
<protein>
    <submittedName>
        <fullName evidence="1">Uncharacterized protein</fullName>
    </submittedName>
</protein>